<evidence type="ECO:0000313" key="17">
    <source>
        <dbReference type="Proteomes" id="UP000515789"/>
    </source>
</evidence>
<dbReference type="InterPro" id="IPR004358">
    <property type="entry name" value="Sig_transdc_His_kin-like_C"/>
</dbReference>
<dbReference type="FunFam" id="3.30.565.10:FF:000010">
    <property type="entry name" value="Sensor histidine kinase RcsC"/>
    <property type="match status" value="1"/>
</dbReference>
<feature type="region of interest" description="Disordered" evidence="12">
    <location>
        <begin position="585"/>
        <end position="613"/>
    </location>
</feature>
<comment type="catalytic activity">
    <reaction evidence="1">
        <text>ATP + protein L-histidine = ADP + protein N-phospho-L-histidine.</text>
        <dbReference type="EC" id="2.7.13.3"/>
    </reaction>
</comment>
<feature type="modified residue" description="4-aspartylphosphate" evidence="11">
    <location>
        <position position="671"/>
    </location>
</feature>
<dbReference type="SUPFAM" id="SSF52172">
    <property type="entry name" value="CheY-like"/>
    <property type="match status" value="1"/>
</dbReference>
<dbReference type="Proteomes" id="UP000515789">
    <property type="component" value="Chromosome"/>
</dbReference>
<dbReference type="SMART" id="SM00387">
    <property type="entry name" value="HATPase_c"/>
    <property type="match status" value="1"/>
</dbReference>
<dbReference type="SUPFAM" id="SSF55874">
    <property type="entry name" value="ATPase domain of HSP90 chaperone/DNA topoisomerase II/histidine kinase"/>
    <property type="match status" value="1"/>
</dbReference>
<keyword evidence="13" id="KW-0472">Membrane</keyword>
<evidence type="ECO:0000259" key="15">
    <source>
        <dbReference type="PROSITE" id="PS50110"/>
    </source>
</evidence>
<keyword evidence="13" id="KW-0812">Transmembrane</keyword>
<dbReference type="PROSITE" id="PS50110">
    <property type="entry name" value="RESPONSE_REGULATORY"/>
    <property type="match status" value="1"/>
</dbReference>
<dbReference type="CDD" id="cd16922">
    <property type="entry name" value="HATPase_EvgS-ArcB-TorS-like"/>
    <property type="match status" value="1"/>
</dbReference>
<dbReference type="Gene3D" id="3.30.565.10">
    <property type="entry name" value="Histidine kinase-like ATPase, C-terminal domain"/>
    <property type="match status" value="1"/>
</dbReference>
<keyword evidence="6" id="KW-0808">Transferase</keyword>
<dbReference type="PRINTS" id="PR00344">
    <property type="entry name" value="BCTRLSENSOR"/>
</dbReference>
<feature type="transmembrane region" description="Helical" evidence="13">
    <location>
        <begin position="261"/>
        <end position="281"/>
    </location>
</feature>
<keyword evidence="7" id="KW-0418">Kinase</keyword>
<dbReference type="InterPro" id="IPR036890">
    <property type="entry name" value="HATPase_C_sf"/>
</dbReference>
<feature type="compositionally biased region" description="Polar residues" evidence="12">
    <location>
        <begin position="598"/>
        <end position="607"/>
    </location>
</feature>
<evidence type="ECO:0000256" key="7">
    <source>
        <dbReference type="ARBA" id="ARBA00022777"/>
    </source>
</evidence>
<dbReference type="InterPro" id="IPR011006">
    <property type="entry name" value="CheY-like_superfamily"/>
</dbReference>
<evidence type="ECO:0000256" key="1">
    <source>
        <dbReference type="ARBA" id="ARBA00000085"/>
    </source>
</evidence>
<dbReference type="InterPro" id="IPR036097">
    <property type="entry name" value="HisK_dim/P_sf"/>
</dbReference>
<dbReference type="Pfam" id="PF00072">
    <property type="entry name" value="Response_reg"/>
    <property type="match status" value="1"/>
</dbReference>
<dbReference type="InterPro" id="IPR001789">
    <property type="entry name" value="Sig_transdc_resp-reg_receiver"/>
</dbReference>
<dbReference type="PANTHER" id="PTHR43047">
    <property type="entry name" value="TWO-COMPONENT HISTIDINE PROTEIN KINASE"/>
    <property type="match status" value="1"/>
</dbReference>
<keyword evidence="5 11" id="KW-0597">Phosphoprotein</keyword>
<dbReference type="Gene3D" id="3.30.450.20">
    <property type="entry name" value="PAS domain"/>
    <property type="match status" value="1"/>
</dbReference>
<dbReference type="SMART" id="SM00448">
    <property type="entry name" value="REC"/>
    <property type="match status" value="1"/>
</dbReference>
<evidence type="ECO:0000256" key="3">
    <source>
        <dbReference type="ARBA" id="ARBA00012438"/>
    </source>
</evidence>
<reference evidence="16 17" key="1">
    <citation type="submission" date="2019-04" db="EMBL/GenBank/DDBJ databases">
        <authorList>
            <person name="Schori C."/>
            <person name="Ahrens C."/>
        </authorList>
    </citation>
    <scope>NUCLEOTIDE SEQUENCE [LARGE SCALE GENOMIC DNA]</scope>
    <source>
        <strain evidence="16 17">DSM 2950</strain>
    </source>
</reference>
<dbReference type="InterPro" id="IPR003594">
    <property type="entry name" value="HATPase_dom"/>
</dbReference>
<evidence type="ECO:0000256" key="6">
    <source>
        <dbReference type="ARBA" id="ARBA00022679"/>
    </source>
</evidence>
<comment type="function">
    <text evidence="9">May play the central regulatory role in sporulation. It may be an element of the effector pathway responsible for the activation of sporulation genes in response to nutritional stress. Spo0A may act in concert with spo0H (a sigma factor) to control the expression of some genes that are critical to the sporulation process.</text>
</comment>
<evidence type="ECO:0000256" key="10">
    <source>
        <dbReference type="ARBA" id="ARBA00074306"/>
    </source>
</evidence>
<evidence type="ECO:0000256" key="12">
    <source>
        <dbReference type="SAM" id="MobiDB-lite"/>
    </source>
</evidence>
<proteinExistence type="inferred from homology"/>
<dbReference type="CDD" id="cd12912">
    <property type="entry name" value="PDC2_MCP_like"/>
    <property type="match status" value="1"/>
</dbReference>
<keyword evidence="8" id="KW-0902">Two-component regulatory system</keyword>
<dbReference type="PROSITE" id="PS50109">
    <property type="entry name" value="HIS_KIN"/>
    <property type="match status" value="1"/>
</dbReference>
<evidence type="ECO:0000256" key="2">
    <source>
        <dbReference type="ARBA" id="ARBA00006402"/>
    </source>
</evidence>
<protein>
    <recommendedName>
        <fullName evidence="10">Circadian input-output histidine kinase CikA</fullName>
        <ecNumber evidence="3">2.7.13.3</ecNumber>
    </recommendedName>
    <alternativeName>
        <fullName evidence="4">Stage 0 sporulation protein A homolog</fullName>
    </alternativeName>
</protein>
<feature type="domain" description="Response regulatory" evidence="15">
    <location>
        <begin position="619"/>
        <end position="740"/>
    </location>
</feature>
<accession>A0A7G5MP38</accession>
<evidence type="ECO:0000313" key="16">
    <source>
        <dbReference type="EMBL" id="QMW76381.1"/>
    </source>
</evidence>
<evidence type="ECO:0000256" key="8">
    <source>
        <dbReference type="ARBA" id="ARBA00023012"/>
    </source>
</evidence>
<dbReference type="InterPro" id="IPR005467">
    <property type="entry name" value="His_kinase_dom"/>
</dbReference>
<sequence>MKINGGYMNKKRKIYILGSALAVVLVIIIAFYFFHQIRLGVQDDNLSNLSAFGTQLDAHFNEMNDKYFSLLENCLATVHSSSYDSREDILDYFKDRHDIWNYRTAGVMDKKGEYVTIDGDTGRLKDLSFTEENAGYIDNDSMSIVNFGIGDELLYYVELKEGMDAASEIAGIFITPAFDELEYLLALNVYTEEGYATVINREGDILLKPHYEYNMMVTDNFLDSLALSDQGGVKPNIQLEQDMAARESGSLIFSRMGRRSYLVYMPVGNSSWYLLVTVPAHVLETTARSFRNFIIAAILVTIVLLLFFCTIHFTGRQHIIDEKNREILSKEQISKQRLETALEEAKRANQAKSVFLSNMSHDIRTPMNAIIGMTRIALSHIDKKEKVRDCLEKISASSAHLLSLINDVLDMSRIESGRLTLNSEQFNLKDLMDTLIGIIQPQISSGHFDFTVDMEDVEHLDLIGDPLRFKQLFLNIVGNSVKFTDPGGRIAVKVQELPSPSEDPVRLRFIFSDTGIGMSPEFLKRMFQPFERSDVPRASQMEGTGLGMAITKNITELMKGSIRAESKEGEGTTFHIELPFQKGAPQPYHPDPFKELSLPQSAASDSGHTGKDTDYSNRHLLLVEDNELNLEIAKELISATNVQIDTAVNGQEALDKVSSSAPGYYNLVLMDIRMPIMDGYEACRRIRRINRPDLQDLPVIAMTADAFAEDRQQALDAGMNGHISKPIDLRELYNILEKYLA</sequence>
<evidence type="ECO:0000256" key="5">
    <source>
        <dbReference type="ARBA" id="ARBA00022553"/>
    </source>
</evidence>
<name>A0A7G5MP38_9FIRM</name>
<evidence type="ECO:0000256" key="13">
    <source>
        <dbReference type="SAM" id="Phobius"/>
    </source>
</evidence>
<dbReference type="AlphaFoldDB" id="A0A7G5MP38"/>
<gene>
    <name evidence="16" type="ORF">E5259_01530</name>
</gene>
<dbReference type="CDD" id="cd00082">
    <property type="entry name" value="HisKA"/>
    <property type="match status" value="1"/>
</dbReference>
<dbReference type="GO" id="GO:0000155">
    <property type="term" value="F:phosphorelay sensor kinase activity"/>
    <property type="evidence" value="ECO:0007669"/>
    <property type="project" value="InterPro"/>
</dbReference>
<dbReference type="Gene3D" id="3.40.50.2300">
    <property type="match status" value="1"/>
</dbReference>
<dbReference type="EC" id="2.7.13.3" evidence="3"/>
<dbReference type="SUPFAM" id="SSF47384">
    <property type="entry name" value="Homodimeric domain of signal transducing histidine kinase"/>
    <property type="match status" value="1"/>
</dbReference>
<evidence type="ECO:0000256" key="4">
    <source>
        <dbReference type="ARBA" id="ARBA00018672"/>
    </source>
</evidence>
<feature type="transmembrane region" description="Helical" evidence="13">
    <location>
        <begin position="14"/>
        <end position="34"/>
    </location>
</feature>
<organism evidence="16 17">
    <name type="scientific">Blautia producta</name>
    <dbReference type="NCBI Taxonomy" id="33035"/>
    <lineage>
        <taxon>Bacteria</taxon>
        <taxon>Bacillati</taxon>
        <taxon>Bacillota</taxon>
        <taxon>Clostridia</taxon>
        <taxon>Lachnospirales</taxon>
        <taxon>Lachnospiraceae</taxon>
        <taxon>Blautia</taxon>
    </lineage>
</organism>
<dbReference type="Pfam" id="PF00512">
    <property type="entry name" value="HisKA"/>
    <property type="match status" value="1"/>
</dbReference>
<evidence type="ECO:0000259" key="14">
    <source>
        <dbReference type="PROSITE" id="PS50109"/>
    </source>
</evidence>
<evidence type="ECO:0000256" key="9">
    <source>
        <dbReference type="ARBA" id="ARBA00024867"/>
    </source>
</evidence>
<feature type="domain" description="Histidine kinase" evidence="14">
    <location>
        <begin position="358"/>
        <end position="582"/>
    </location>
</feature>
<comment type="similarity">
    <text evidence="2">In the N-terminal section; belongs to the phytochrome family.</text>
</comment>
<dbReference type="SMART" id="SM00388">
    <property type="entry name" value="HisKA"/>
    <property type="match status" value="1"/>
</dbReference>
<dbReference type="EMBL" id="CP039126">
    <property type="protein sequence ID" value="QMW76381.1"/>
    <property type="molecule type" value="Genomic_DNA"/>
</dbReference>
<dbReference type="CDD" id="cd17546">
    <property type="entry name" value="REC_hyHK_CKI1_RcsC-like"/>
    <property type="match status" value="1"/>
</dbReference>
<dbReference type="Pfam" id="PF02518">
    <property type="entry name" value="HATPase_c"/>
    <property type="match status" value="1"/>
</dbReference>
<evidence type="ECO:0000256" key="11">
    <source>
        <dbReference type="PROSITE-ProRule" id="PRU00169"/>
    </source>
</evidence>
<keyword evidence="13" id="KW-1133">Transmembrane helix</keyword>
<feature type="transmembrane region" description="Helical" evidence="13">
    <location>
        <begin position="293"/>
        <end position="315"/>
    </location>
</feature>
<dbReference type="Gene3D" id="1.10.287.130">
    <property type="match status" value="1"/>
</dbReference>
<dbReference type="InterPro" id="IPR003661">
    <property type="entry name" value="HisK_dim/P_dom"/>
</dbReference>